<reference evidence="1 2" key="1">
    <citation type="journal article" date="2022" name="bioRxiv">
        <title>The genome of the oomycete Peronosclerospora sorghi, a cosmopolitan pathogen of maize and sorghum, is inflated with dispersed pseudogenes.</title>
        <authorList>
            <person name="Fletcher K."/>
            <person name="Martin F."/>
            <person name="Isakeit T."/>
            <person name="Cavanaugh K."/>
            <person name="Magill C."/>
            <person name="Michelmore R."/>
        </authorList>
    </citation>
    <scope>NUCLEOTIDE SEQUENCE [LARGE SCALE GENOMIC DNA]</scope>
    <source>
        <strain evidence="1">P6</strain>
    </source>
</reference>
<organism evidence="1 2">
    <name type="scientific">Peronosclerospora sorghi</name>
    <dbReference type="NCBI Taxonomy" id="230839"/>
    <lineage>
        <taxon>Eukaryota</taxon>
        <taxon>Sar</taxon>
        <taxon>Stramenopiles</taxon>
        <taxon>Oomycota</taxon>
        <taxon>Peronosporomycetes</taxon>
        <taxon>Peronosporales</taxon>
        <taxon>Peronosporaceae</taxon>
        <taxon>Peronosclerospora</taxon>
    </lineage>
</organism>
<accession>A0ACC0WIB0</accession>
<gene>
    <name evidence="1" type="ORF">PsorP6_011486</name>
</gene>
<dbReference type="EMBL" id="CM047591">
    <property type="protein sequence ID" value="KAI9918564.1"/>
    <property type="molecule type" value="Genomic_DNA"/>
</dbReference>
<dbReference type="Proteomes" id="UP001163321">
    <property type="component" value="Chromosome 12"/>
</dbReference>
<evidence type="ECO:0000313" key="1">
    <source>
        <dbReference type="EMBL" id="KAI9918564.1"/>
    </source>
</evidence>
<keyword evidence="2" id="KW-1185">Reference proteome</keyword>
<protein>
    <submittedName>
        <fullName evidence="1">Uncharacterized protein</fullName>
    </submittedName>
</protein>
<evidence type="ECO:0000313" key="2">
    <source>
        <dbReference type="Proteomes" id="UP001163321"/>
    </source>
</evidence>
<proteinExistence type="predicted"/>
<name>A0ACC0WIB0_9STRA</name>
<comment type="caution">
    <text evidence="1">The sequence shown here is derived from an EMBL/GenBank/DDBJ whole genome shotgun (WGS) entry which is preliminary data.</text>
</comment>
<sequence>MPFLSDPVHGHSFAPVQLPDLSPVDRSLFFFRECLCCHEHLVALGKPRTSPRRKKGVASCFPRLRASTSPTSVVCQCLTCGHFLHRACLTFAHAHRYCKRHDRVLSRCTHVHPATEEGDDEPVVRPGPQGPPSASCTTVFTLATLIEELNSTHVAHVNNTHARACTTALVQAPPSPKPHALQLASKLAKRIAPVFLAAGGVGAAIAMGPAAAGVVAGFNVLVASVGAETVMAGIGLTASAAAAATVTHQSKVKVAERRREQMRNGAWAMEICWNCKKNFTGAVSDQACRKDAEFLRRFQSSKQFRADMDARGHVRTERPEASSVETIPDDGEVYRFLFGLFASPGELLGQMNGQLCEAFRKRCTDRHRKPLRRRASFTGRSSASLDARDARHRAKETLQDTKMYVAHMLGATLQACPSLASTPESFRSCTLAVERIIYGDIYALVFAEFTRTFETAEAAFAANLAVMRSDERAQASALLQDPHEARTGRSFLPQWQLAPALAQAEAHVFSMMHATSSPLEKLMLLCDAFRTICCFAETLHESTSNTDMLLPMLCAFFVACPRICGPGAHFVAEIAFIAFFTQGGGQGVEGYVLTTVQAAIQVIVAVDGPTDGHELELVRREERDAIQDGDESESEFYDAVSLSERASCR</sequence>